<accession>A0A9W7D656</accession>
<keyword evidence="6" id="KW-1133">Transmembrane helix</keyword>
<evidence type="ECO:0000256" key="6">
    <source>
        <dbReference type="SAM" id="Phobius"/>
    </source>
</evidence>
<comment type="similarity">
    <text evidence="2 5">Belongs to the RxLR effector family.</text>
</comment>
<dbReference type="InterPro" id="IPR031825">
    <property type="entry name" value="RXLR"/>
</dbReference>
<dbReference type="OrthoDB" id="10458701at2759"/>
<evidence type="ECO:0000313" key="8">
    <source>
        <dbReference type="Proteomes" id="UP001165121"/>
    </source>
</evidence>
<protein>
    <recommendedName>
        <fullName evidence="5">RxLR effector protein</fullName>
    </recommendedName>
</protein>
<reference evidence="7" key="1">
    <citation type="submission" date="2023-04" db="EMBL/GenBank/DDBJ databases">
        <title>Phytophthora fragariaefolia NBRC 109709.</title>
        <authorList>
            <person name="Ichikawa N."/>
            <person name="Sato H."/>
            <person name="Tonouchi N."/>
        </authorList>
    </citation>
    <scope>NUCLEOTIDE SEQUENCE</scope>
    <source>
        <strain evidence="7">NBRC 109709</strain>
    </source>
</reference>
<evidence type="ECO:0000313" key="7">
    <source>
        <dbReference type="EMBL" id="GMF53529.1"/>
    </source>
</evidence>
<organism evidence="7 8">
    <name type="scientific">Phytophthora fragariaefolia</name>
    <dbReference type="NCBI Taxonomy" id="1490495"/>
    <lineage>
        <taxon>Eukaryota</taxon>
        <taxon>Sar</taxon>
        <taxon>Stramenopiles</taxon>
        <taxon>Oomycota</taxon>
        <taxon>Peronosporomycetes</taxon>
        <taxon>Peronosporales</taxon>
        <taxon>Peronosporaceae</taxon>
        <taxon>Phytophthora</taxon>
    </lineage>
</organism>
<evidence type="ECO:0000256" key="1">
    <source>
        <dbReference type="ARBA" id="ARBA00004613"/>
    </source>
</evidence>
<comment type="caution">
    <text evidence="7">The sequence shown here is derived from an EMBL/GenBank/DDBJ whole genome shotgun (WGS) entry which is preliminary data.</text>
</comment>
<dbReference type="AlphaFoldDB" id="A0A9W7D656"/>
<comment type="subcellular location">
    <subcellularLocation>
        <location evidence="1 5">Secreted</location>
    </subcellularLocation>
</comment>
<keyword evidence="8" id="KW-1185">Reference proteome</keyword>
<keyword evidence="6" id="KW-0472">Membrane</keyword>
<sequence>MFSVSVFQTVRRAEYFFKTVSRAETTMGRLFAFAISVITFLVIAIDAHLTTADIRQLENTDLPSLKAPLSQSLEVESSESSPNRSLRTVDKTDIVAEERGVQSAVYSALSKMTKPLNTKLSNRLQIKAWLKRNFDPKAVYDELGFTGQELAKVIADPRYEPLYLAFGTAWRAN</sequence>
<evidence type="ECO:0000256" key="3">
    <source>
        <dbReference type="ARBA" id="ARBA00022525"/>
    </source>
</evidence>
<evidence type="ECO:0000256" key="2">
    <source>
        <dbReference type="ARBA" id="ARBA00010400"/>
    </source>
</evidence>
<evidence type="ECO:0000256" key="4">
    <source>
        <dbReference type="ARBA" id="ARBA00022729"/>
    </source>
</evidence>
<comment type="function">
    <text evidence="5">Effector that suppresses plant defense responses during pathogen infection.</text>
</comment>
<keyword evidence="4" id="KW-0732">Signal</keyword>
<dbReference type="Proteomes" id="UP001165121">
    <property type="component" value="Unassembled WGS sequence"/>
</dbReference>
<proteinExistence type="inferred from homology"/>
<evidence type="ECO:0000256" key="5">
    <source>
        <dbReference type="RuleBase" id="RU367124"/>
    </source>
</evidence>
<dbReference type="EMBL" id="BSXT01003294">
    <property type="protein sequence ID" value="GMF53529.1"/>
    <property type="molecule type" value="Genomic_DNA"/>
</dbReference>
<keyword evidence="6" id="KW-0812">Transmembrane</keyword>
<gene>
    <name evidence="7" type="ORF">Pfra01_002215500</name>
</gene>
<dbReference type="Pfam" id="PF16810">
    <property type="entry name" value="RXLR"/>
    <property type="match status" value="1"/>
</dbReference>
<name>A0A9W7D656_9STRA</name>
<keyword evidence="3 5" id="KW-0964">Secreted</keyword>
<feature type="transmembrane region" description="Helical" evidence="6">
    <location>
        <begin position="30"/>
        <end position="49"/>
    </location>
</feature>
<comment type="domain">
    <text evidence="5">The RxLR-dEER motif acts to carry the protein into the host cell cytoplasm through binding to cell surface phosphatidylinositol-3-phosphate.</text>
</comment>